<sequence length="133" mass="14032">MEKLAIKVTLNPMTTPQLYAQLAQVNDPRLRAEVFRRLAEVGAQVMGAKEGVAATPAPAGALLTTLMYRSEAAFVPPQNVAAVGQSAASAPRAQLVREEISRDAPADIEVPAVPAPSALDLSAMNSAMSRFFD</sequence>
<proteinExistence type="predicted"/>
<gene>
    <name evidence="1" type="ORF">CBM2634_P30031</name>
</gene>
<dbReference type="RefSeq" id="WP_116386113.1">
    <property type="nucleotide sequence ID" value="NZ_LS483235.1"/>
</dbReference>
<name>A0A375JB27_9BURK</name>
<reference evidence="1 2" key="1">
    <citation type="submission" date="2018-01" db="EMBL/GenBank/DDBJ databases">
        <authorList>
            <person name="Gaut B.S."/>
            <person name="Morton B.R."/>
            <person name="Clegg M.T."/>
            <person name="Duvall M.R."/>
        </authorList>
    </citation>
    <scope>NUCLEOTIDE SEQUENCE [LARGE SCALE GENOMIC DNA]</scope>
    <source>
        <strain evidence="1">Cupriavidus taiwanensis cmp 52</strain>
    </source>
</reference>
<protein>
    <submittedName>
        <fullName evidence="1">Uncharacterized protein</fullName>
    </submittedName>
</protein>
<dbReference type="AlphaFoldDB" id="A0A375JB27"/>
<evidence type="ECO:0000313" key="1">
    <source>
        <dbReference type="EMBL" id="SPS02287.1"/>
    </source>
</evidence>
<evidence type="ECO:0000313" key="2">
    <source>
        <dbReference type="Proteomes" id="UP000256805"/>
    </source>
</evidence>
<organism evidence="1 2">
    <name type="scientific">Cupriavidus taiwanensis</name>
    <dbReference type="NCBI Taxonomy" id="164546"/>
    <lineage>
        <taxon>Bacteria</taxon>
        <taxon>Pseudomonadati</taxon>
        <taxon>Pseudomonadota</taxon>
        <taxon>Betaproteobacteria</taxon>
        <taxon>Burkholderiales</taxon>
        <taxon>Burkholderiaceae</taxon>
        <taxon>Cupriavidus</taxon>
    </lineage>
</organism>
<dbReference type="Proteomes" id="UP000256805">
    <property type="component" value="Unassembled WGS sequence"/>
</dbReference>
<dbReference type="EMBL" id="OVTA01000065">
    <property type="protein sequence ID" value="SPS02287.1"/>
    <property type="molecule type" value="Genomic_DNA"/>
</dbReference>
<accession>A0A375JB27</accession>